<dbReference type="RefSeq" id="WP_092731572.1">
    <property type="nucleotide sequence ID" value="NZ_FNPC01000003.1"/>
</dbReference>
<sequence>MSADPDGTNAADPATAIDPGSAVLVLDGTTDAAAAPPFPDRPVVDPADAGVLLVSLAGAPRRCLGAWDRRVGTDPADGAILCTGPTATAVDGTESAFSVLAVSSPGALTPLGIRITERIDAWTDRGYRVDLQFDSITTLLQYVDVQRGYRFVNRITGHCAAVNATARFHLDPDAHDERTVSTFRGLFDAVVEHRDDGVRVRSR</sequence>
<organism evidence="1 2">
    <name type="scientific">Halopenitus persicus</name>
    <dbReference type="NCBI Taxonomy" id="1048396"/>
    <lineage>
        <taxon>Archaea</taxon>
        <taxon>Methanobacteriati</taxon>
        <taxon>Methanobacteriota</taxon>
        <taxon>Stenosarchaea group</taxon>
        <taxon>Halobacteria</taxon>
        <taxon>Halobacteriales</taxon>
        <taxon>Haloferacaceae</taxon>
        <taxon>Halopenitus</taxon>
    </lineage>
</organism>
<evidence type="ECO:0000313" key="2">
    <source>
        <dbReference type="Proteomes" id="UP000199079"/>
    </source>
</evidence>
<dbReference type="EMBL" id="FNPC01000003">
    <property type="protein sequence ID" value="SDY14160.1"/>
    <property type="molecule type" value="Genomic_DNA"/>
</dbReference>
<dbReference type="InterPro" id="IPR055927">
    <property type="entry name" value="DUF7504"/>
</dbReference>
<dbReference type="OrthoDB" id="109251at2157"/>
<keyword evidence="2" id="KW-1185">Reference proteome</keyword>
<proteinExistence type="predicted"/>
<name>A0A1H3HFQ6_9EURY</name>
<reference evidence="2" key="1">
    <citation type="submission" date="2016-10" db="EMBL/GenBank/DDBJ databases">
        <authorList>
            <person name="Varghese N."/>
            <person name="Submissions S."/>
        </authorList>
    </citation>
    <scope>NUCLEOTIDE SEQUENCE [LARGE SCALE GENOMIC DNA]</scope>
    <source>
        <strain evidence="2">DC30,IBRC 10041,KCTC 4046</strain>
    </source>
</reference>
<dbReference type="AlphaFoldDB" id="A0A1H3HFQ6"/>
<gene>
    <name evidence="1" type="ORF">SAMN05216564_103255</name>
</gene>
<dbReference type="Proteomes" id="UP000199079">
    <property type="component" value="Unassembled WGS sequence"/>
</dbReference>
<evidence type="ECO:0000313" key="1">
    <source>
        <dbReference type="EMBL" id="SDY14160.1"/>
    </source>
</evidence>
<protein>
    <submittedName>
        <fullName evidence="1">Uncharacterized protein</fullName>
    </submittedName>
</protein>
<accession>A0A1H3HFQ6</accession>
<dbReference type="Pfam" id="PF24336">
    <property type="entry name" value="DUF7504"/>
    <property type="match status" value="1"/>
</dbReference>